<name>A0A5N6P7D8_9ASTR</name>
<reference evidence="4 5" key="1">
    <citation type="submission" date="2019-05" db="EMBL/GenBank/DDBJ databases">
        <title>Mikania micrantha, genome provides insights into the molecular mechanism of rapid growth.</title>
        <authorList>
            <person name="Liu B."/>
        </authorList>
    </citation>
    <scope>NUCLEOTIDE SEQUENCE [LARGE SCALE GENOMIC DNA]</scope>
    <source>
        <strain evidence="4">NLD-2019</strain>
        <tissue evidence="4">Leaf</tissue>
    </source>
</reference>
<dbReference type="SUPFAM" id="SSF57756">
    <property type="entry name" value="Retrovirus zinc finger-like domains"/>
    <property type="match status" value="1"/>
</dbReference>
<feature type="region of interest" description="Disordered" evidence="1">
    <location>
        <begin position="379"/>
        <end position="431"/>
    </location>
</feature>
<dbReference type="Proteomes" id="UP000326396">
    <property type="component" value="Linkage Group LG14"/>
</dbReference>
<dbReference type="Pfam" id="PF14223">
    <property type="entry name" value="Retrotran_gag_2"/>
    <property type="match status" value="1"/>
</dbReference>
<dbReference type="AlphaFoldDB" id="A0A5N6P7D8"/>
<dbReference type="Pfam" id="PF22936">
    <property type="entry name" value="Pol_BBD"/>
    <property type="match status" value="1"/>
</dbReference>
<evidence type="ECO:0000313" key="5">
    <source>
        <dbReference type="Proteomes" id="UP000326396"/>
    </source>
</evidence>
<proteinExistence type="predicted"/>
<evidence type="ECO:0000313" key="4">
    <source>
        <dbReference type="EMBL" id="KAD5960723.1"/>
    </source>
</evidence>
<evidence type="ECO:0000259" key="2">
    <source>
        <dbReference type="Pfam" id="PF13976"/>
    </source>
</evidence>
<accession>A0A5N6P7D8</accession>
<feature type="region of interest" description="Disordered" evidence="1">
    <location>
        <begin position="132"/>
        <end position="155"/>
    </location>
</feature>
<feature type="domain" description="Retrovirus-related Pol polyprotein from transposon TNT 1-94-like beta-barrel" evidence="3">
    <location>
        <begin position="506"/>
        <end position="586"/>
    </location>
</feature>
<feature type="compositionally biased region" description="Low complexity" evidence="1">
    <location>
        <begin position="416"/>
        <end position="427"/>
    </location>
</feature>
<evidence type="ECO:0000259" key="3">
    <source>
        <dbReference type="Pfam" id="PF22936"/>
    </source>
</evidence>
<dbReference type="GO" id="GO:0008270">
    <property type="term" value="F:zinc ion binding"/>
    <property type="evidence" value="ECO:0007669"/>
    <property type="project" value="InterPro"/>
</dbReference>
<dbReference type="OrthoDB" id="7920740at2759"/>
<dbReference type="InterPro" id="IPR036875">
    <property type="entry name" value="Znf_CCHC_sf"/>
</dbReference>
<feature type="compositionally biased region" description="Polar residues" evidence="1">
    <location>
        <begin position="105"/>
        <end position="115"/>
    </location>
</feature>
<keyword evidence="5" id="KW-1185">Reference proteome</keyword>
<dbReference type="GO" id="GO:0003676">
    <property type="term" value="F:nucleic acid binding"/>
    <property type="evidence" value="ECO:0007669"/>
    <property type="project" value="InterPro"/>
</dbReference>
<feature type="compositionally biased region" description="Polar residues" evidence="1">
    <location>
        <begin position="51"/>
        <end position="67"/>
    </location>
</feature>
<dbReference type="PANTHER" id="PTHR35317">
    <property type="entry name" value="OS04G0629600 PROTEIN"/>
    <property type="match status" value="1"/>
</dbReference>
<dbReference type="PANTHER" id="PTHR35317:SF44">
    <property type="entry name" value="RNA-DIRECTED DNA POLYMERASE"/>
    <property type="match status" value="1"/>
</dbReference>
<evidence type="ECO:0008006" key="6">
    <source>
        <dbReference type="Google" id="ProtNLM"/>
    </source>
</evidence>
<evidence type="ECO:0000256" key="1">
    <source>
        <dbReference type="SAM" id="MobiDB-lite"/>
    </source>
</evidence>
<dbReference type="EMBL" id="SZYD01000006">
    <property type="protein sequence ID" value="KAD5960723.1"/>
    <property type="molecule type" value="Genomic_DNA"/>
</dbReference>
<comment type="caution">
    <text evidence="4">The sequence shown here is derived from an EMBL/GenBank/DDBJ whole genome shotgun (WGS) entry which is preliminary data.</text>
</comment>
<feature type="domain" description="GAG-pre-integrase" evidence="2">
    <location>
        <begin position="614"/>
        <end position="660"/>
    </location>
</feature>
<protein>
    <recommendedName>
        <fullName evidence="6">CCHC-type domain-containing protein</fullName>
    </recommendedName>
</protein>
<dbReference type="InterPro" id="IPR054722">
    <property type="entry name" value="PolX-like_BBD"/>
</dbReference>
<dbReference type="InterPro" id="IPR025724">
    <property type="entry name" value="GAG-pre-integrase_dom"/>
</dbReference>
<sequence>MGRRSPSCHACSRGNSKINQLKTSLDLRSHPHPSLPFNALHNIGTLPFPSHVTTLDKSPPSINTPSKQPKVHTNALSLTPLFSDKPHPSHYSGVIQPPRPAHRSTPATQVPDSSSCGGPRCFLAVVNETAGKTRSNSREKFSTHQAQGQGSKDRSMADAVIIGNQHGQNERSSNLSFQCPILTSTNYPIWSLRIKAILKAHGIWDVIEPGTNLDQKKDNAVIAYLYQSLPEDLILQVASCEHAKDIWSSIKTRHLGVERVMEARLQSLRTEFDTLRMIDGETVDDYVAKLSGIASKSATLGSIIDEQALVRKLLTSMPKGFLNMVATIEQLVDLRTVRFQEVVGRLKAYEERSCLKQKTSNSGQNQLLLSYEDWEAKKRAERGNGRGRGATSSDRGRGRGRGRGRSGGRGRGTGRGQATTSGTQGSSNYRKDRSQLQCFRCDALGNFSADCPTRRQEEVNQTQANADRPALLMTVAVHTQKELIYLTEDKVYPANHTSSQDEQSMWYLDNGASNHMTGNKGLFSKLDTKIGGNVRFGDGSCVDIEGRGSILLECKNGEHRLLTDVYYIPFLKSNIISLGQLTEGGCKILMKQYYLWLYESDERLLMKVHRSANRLYKINLKIGAPVCLQSKVEDSAWIWHARLGHVNFDTIKRISTKEMVL</sequence>
<dbReference type="Pfam" id="PF13976">
    <property type="entry name" value="gag_pre-integrs"/>
    <property type="match status" value="1"/>
</dbReference>
<feature type="region of interest" description="Disordered" evidence="1">
    <location>
        <begin position="51"/>
        <end position="115"/>
    </location>
</feature>
<organism evidence="4 5">
    <name type="scientific">Mikania micrantha</name>
    <name type="common">bitter vine</name>
    <dbReference type="NCBI Taxonomy" id="192012"/>
    <lineage>
        <taxon>Eukaryota</taxon>
        <taxon>Viridiplantae</taxon>
        <taxon>Streptophyta</taxon>
        <taxon>Embryophyta</taxon>
        <taxon>Tracheophyta</taxon>
        <taxon>Spermatophyta</taxon>
        <taxon>Magnoliopsida</taxon>
        <taxon>eudicotyledons</taxon>
        <taxon>Gunneridae</taxon>
        <taxon>Pentapetalae</taxon>
        <taxon>asterids</taxon>
        <taxon>campanulids</taxon>
        <taxon>Asterales</taxon>
        <taxon>Asteraceae</taxon>
        <taxon>Asteroideae</taxon>
        <taxon>Heliantheae alliance</taxon>
        <taxon>Eupatorieae</taxon>
        <taxon>Mikania</taxon>
    </lineage>
</organism>
<gene>
    <name evidence="4" type="ORF">E3N88_12195</name>
</gene>
<feature type="compositionally biased region" description="Basic residues" evidence="1">
    <location>
        <begin position="398"/>
        <end position="408"/>
    </location>
</feature>